<evidence type="ECO:0000256" key="3">
    <source>
        <dbReference type="RuleBase" id="RU361196"/>
    </source>
</evidence>
<organism evidence="5 6">
    <name type="scientific">Desulfurella multipotens</name>
    <dbReference type="NCBI Taxonomy" id="79269"/>
    <lineage>
        <taxon>Bacteria</taxon>
        <taxon>Pseudomonadati</taxon>
        <taxon>Campylobacterota</taxon>
        <taxon>Desulfurellia</taxon>
        <taxon>Desulfurellales</taxon>
        <taxon>Desulfurellaceae</taxon>
        <taxon>Desulfurella</taxon>
    </lineage>
</organism>
<keyword evidence="2 3" id="KW-0119">Carbohydrate metabolism</keyword>
<dbReference type="GO" id="GO:0005975">
    <property type="term" value="P:carbohydrate metabolic process"/>
    <property type="evidence" value="ECO:0007669"/>
    <property type="project" value="InterPro"/>
</dbReference>
<dbReference type="InterPro" id="IPR011330">
    <property type="entry name" value="Glyco_hydro/deAcase_b/a-brl"/>
</dbReference>
<proteinExistence type="inferred from homology"/>
<feature type="domain" description="Glycoside hydrolase family 57 N-terminal" evidence="4">
    <location>
        <begin position="1"/>
        <end position="389"/>
    </location>
</feature>
<dbReference type="InterPro" id="IPR004300">
    <property type="entry name" value="Glyco_hydro_57_N"/>
</dbReference>
<protein>
    <submittedName>
        <fullName evidence="5">Alpha-amylase/alpha-mannosidase, GH57 family</fullName>
    </submittedName>
</protein>
<dbReference type="Proteomes" id="UP000199411">
    <property type="component" value="Unassembled WGS sequence"/>
</dbReference>
<dbReference type="Pfam" id="PF03065">
    <property type="entry name" value="Glyco_hydro_57"/>
    <property type="match status" value="1"/>
</dbReference>
<evidence type="ECO:0000313" key="6">
    <source>
        <dbReference type="Proteomes" id="UP000199411"/>
    </source>
</evidence>
<accession>A0A1G6PJZ2</accession>
<evidence type="ECO:0000313" key="5">
    <source>
        <dbReference type="EMBL" id="SDC80562.1"/>
    </source>
</evidence>
<dbReference type="GO" id="GO:0003824">
    <property type="term" value="F:catalytic activity"/>
    <property type="evidence" value="ECO:0007669"/>
    <property type="project" value="InterPro"/>
</dbReference>
<dbReference type="Gene3D" id="3.20.110.10">
    <property type="entry name" value="Glycoside hydrolase 38, N terminal domain"/>
    <property type="match status" value="1"/>
</dbReference>
<dbReference type="PANTHER" id="PTHR36306:SF1">
    <property type="entry name" value="ALPHA-AMYLASE-RELATED"/>
    <property type="match status" value="1"/>
</dbReference>
<evidence type="ECO:0000259" key="4">
    <source>
        <dbReference type="Pfam" id="PF03065"/>
    </source>
</evidence>
<dbReference type="PANTHER" id="PTHR36306">
    <property type="entry name" value="ALPHA-AMYLASE-RELATED-RELATED"/>
    <property type="match status" value="1"/>
</dbReference>
<dbReference type="SUPFAM" id="SSF88713">
    <property type="entry name" value="Glycoside hydrolase/deacetylase"/>
    <property type="match status" value="1"/>
</dbReference>
<name>A0A1G6PJZ2_9BACT</name>
<reference evidence="6" key="1">
    <citation type="submission" date="2016-10" db="EMBL/GenBank/DDBJ databases">
        <authorList>
            <person name="Varghese N."/>
            <person name="Submissions S."/>
        </authorList>
    </citation>
    <scope>NUCLEOTIDE SEQUENCE [LARGE SCALE GENOMIC DNA]</scope>
    <source>
        <strain evidence="6">DSM 8415</strain>
    </source>
</reference>
<dbReference type="InterPro" id="IPR027291">
    <property type="entry name" value="Glyco_hydro_38_N_sf"/>
</dbReference>
<keyword evidence="6" id="KW-1185">Reference proteome</keyword>
<sequence>MHQPYYKNDIEGKYLASWVRLHASKDYLDMLKIAQNNNARVTFNLTPVLVNQILSYKSLECESTASLLAKPVKELNDKQKLYILEDSFKINPNIIQTMPKYRQLYHKKQNANANILNVFSDEEILICEVAYLLSWFGNLQKDETIKRIEENLSTVGEEEKQYLLDKQLQILQSIVPEYKKAVHNGDICLTTTPFYHPILPLLIDTDIAKVSNPEINLPKKFSYKEDAKWHIQTAKNYMERIFESKIEGMWPSEGSVSDEALCLIAECGFKFAATDEQIIKNSGFSDIYKPYLYENNNLSLHMFFRDHTLSDKIGFVYSHLNYKDAVEDFLGSIKSIESNNPRSIVSIILDGENAWEYYDNNGYDFLNHLYDSLQKDPKIELATPNEYLELQDIKELKFSKIWPGSWIGANFNIWIGDDEDNKAWDLLHKARLEVGSNKASMQELYKAQGSDWNWWYGKDHSSTDDVLFDNLFRNLLIKAYLLAKKNPPEDLYLPIKKQVSALESKNPISFINPKIDGIISSYFEWAGSGEFVELESAMSISDRMIKKINYGFNENDIFLRVDFNSRPHDLFDKYDICIEIFDNIKTFLFLSKKSSYIQRFDRNGKIIAQENFLDYAIDKILELKISKDFLGVHEKEKVYLHINIKHENQIIERFPTNKDILIEIPSRNFEYENWFI</sequence>
<dbReference type="AlphaFoldDB" id="A0A1G6PJZ2"/>
<comment type="similarity">
    <text evidence="1 3">Belongs to the glycosyl hydrolase 57 family.</text>
</comment>
<evidence type="ECO:0000256" key="1">
    <source>
        <dbReference type="ARBA" id="ARBA00006821"/>
    </source>
</evidence>
<dbReference type="CDD" id="cd10796">
    <property type="entry name" value="GH57N_APU"/>
    <property type="match status" value="1"/>
</dbReference>
<gene>
    <name evidence="5" type="ORF">SAMN05660835_01398</name>
</gene>
<evidence type="ECO:0000256" key="2">
    <source>
        <dbReference type="ARBA" id="ARBA00023277"/>
    </source>
</evidence>
<dbReference type="EMBL" id="FMYU01000009">
    <property type="protein sequence ID" value="SDC80562.1"/>
    <property type="molecule type" value="Genomic_DNA"/>
</dbReference>
<dbReference type="InterPro" id="IPR052046">
    <property type="entry name" value="GH57_Enzymes"/>
</dbReference>